<protein>
    <submittedName>
        <fullName evidence="1 3">Uncharacterized protein</fullName>
    </submittedName>
</protein>
<reference evidence="3" key="3">
    <citation type="submission" date="2025-04" db="UniProtKB">
        <authorList>
            <consortium name="RefSeq"/>
        </authorList>
    </citation>
    <scope>IDENTIFICATION</scope>
    <source>
        <strain evidence="3">CBS 781.70</strain>
    </source>
</reference>
<accession>A0A6G1G1K0</accession>
<reference evidence="3" key="2">
    <citation type="submission" date="2020-04" db="EMBL/GenBank/DDBJ databases">
        <authorList>
            <consortium name="NCBI Genome Project"/>
        </authorList>
    </citation>
    <scope>NUCLEOTIDE SEQUENCE</scope>
    <source>
        <strain evidence="3">CBS 781.70</strain>
    </source>
</reference>
<proteinExistence type="predicted"/>
<evidence type="ECO:0000313" key="3">
    <source>
        <dbReference type="RefSeq" id="XP_033533616.1"/>
    </source>
</evidence>
<evidence type="ECO:0000313" key="2">
    <source>
        <dbReference type="Proteomes" id="UP000504638"/>
    </source>
</evidence>
<dbReference type="Proteomes" id="UP000504638">
    <property type="component" value="Unplaced"/>
</dbReference>
<keyword evidence="2" id="KW-1185">Reference proteome</keyword>
<dbReference type="AlphaFoldDB" id="A0A6G1G1K0"/>
<gene>
    <name evidence="1 3" type="ORF">P152DRAFT_40264</name>
</gene>
<name>A0A6G1G1K0_9PEZI</name>
<organism evidence="1">
    <name type="scientific">Eremomyces bilateralis CBS 781.70</name>
    <dbReference type="NCBI Taxonomy" id="1392243"/>
    <lineage>
        <taxon>Eukaryota</taxon>
        <taxon>Fungi</taxon>
        <taxon>Dikarya</taxon>
        <taxon>Ascomycota</taxon>
        <taxon>Pezizomycotina</taxon>
        <taxon>Dothideomycetes</taxon>
        <taxon>Dothideomycetes incertae sedis</taxon>
        <taxon>Eremomycetales</taxon>
        <taxon>Eremomycetaceae</taxon>
        <taxon>Eremomyces</taxon>
    </lineage>
</organism>
<dbReference type="EMBL" id="ML975159">
    <property type="protein sequence ID" value="KAF1811985.1"/>
    <property type="molecule type" value="Genomic_DNA"/>
</dbReference>
<dbReference type="OrthoDB" id="3935540at2759"/>
<dbReference type="GeneID" id="54417234"/>
<evidence type="ECO:0000313" key="1">
    <source>
        <dbReference type="EMBL" id="KAF1811985.1"/>
    </source>
</evidence>
<dbReference type="RefSeq" id="XP_033533616.1">
    <property type="nucleotide sequence ID" value="XM_033676664.1"/>
</dbReference>
<sequence>MSDSSCSTISNNGLLNQPFGYPESDSYYACGFPSNYTQAAQCCGTDPVAFSDPCYSSCGLPASMNDDFDLDRIDYFDYMKSCLNSTGEVIDYLWCHATPHAIQLPPSTTKPPKSTSTFDQAQHCATADPQQAISVPDPKPACGMLPNMPNSDAFGHCCQPAPVQWSVFKCYEYCGLPRGSGFGGKGNLTEDEILGSFKTCMLQRGNGSEAVFDGLYCRANREALDLRATNFTTTTYLTGTGNTVRKMSASCYLLLLGTMVMTTLGIF</sequence>
<reference evidence="1 3" key="1">
    <citation type="submission" date="2020-01" db="EMBL/GenBank/DDBJ databases">
        <authorList>
            <consortium name="DOE Joint Genome Institute"/>
            <person name="Haridas S."/>
            <person name="Albert R."/>
            <person name="Binder M."/>
            <person name="Bloem J."/>
            <person name="Labutti K."/>
            <person name="Salamov A."/>
            <person name="Andreopoulos B."/>
            <person name="Baker S.E."/>
            <person name="Barry K."/>
            <person name="Bills G."/>
            <person name="Bluhm B.H."/>
            <person name="Cannon C."/>
            <person name="Castanera R."/>
            <person name="Culley D.E."/>
            <person name="Daum C."/>
            <person name="Ezra D."/>
            <person name="Gonzalez J.B."/>
            <person name="Henrissat B."/>
            <person name="Kuo A."/>
            <person name="Liang C."/>
            <person name="Lipzen A."/>
            <person name="Lutzoni F."/>
            <person name="Magnuson J."/>
            <person name="Mondo S."/>
            <person name="Nolan M."/>
            <person name="Ohm R."/>
            <person name="Pangilinan J."/>
            <person name="Park H.-J."/>
            <person name="Ramirez L."/>
            <person name="Alfaro M."/>
            <person name="Sun H."/>
            <person name="Tritt A."/>
            <person name="Yoshinaga Y."/>
            <person name="Zwiers L.-H."/>
            <person name="Turgeon B.G."/>
            <person name="Goodwin S.B."/>
            <person name="Spatafora J.W."/>
            <person name="Crous P.W."/>
            <person name="Grigoriev I.V."/>
        </authorList>
    </citation>
    <scope>NUCLEOTIDE SEQUENCE</scope>
    <source>
        <strain evidence="1 3">CBS 781.70</strain>
    </source>
</reference>